<dbReference type="EMBL" id="CP079105">
    <property type="protein sequence ID" value="QXQ15483.1"/>
    <property type="molecule type" value="Genomic_DNA"/>
</dbReference>
<protein>
    <submittedName>
        <fullName evidence="3">PH domain-containing protein</fullName>
    </submittedName>
</protein>
<feature type="transmembrane region" description="Helical" evidence="1">
    <location>
        <begin position="12"/>
        <end position="34"/>
    </location>
</feature>
<organism evidence="3 4">
    <name type="scientific">Skermania pinensis</name>
    <dbReference type="NCBI Taxonomy" id="39122"/>
    <lineage>
        <taxon>Bacteria</taxon>
        <taxon>Bacillati</taxon>
        <taxon>Actinomycetota</taxon>
        <taxon>Actinomycetes</taxon>
        <taxon>Mycobacteriales</taxon>
        <taxon>Gordoniaceae</taxon>
        <taxon>Skermania</taxon>
    </lineage>
</organism>
<keyword evidence="1" id="KW-0812">Transmembrane</keyword>
<evidence type="ECO:0000259" key="2">
    <source>
        <dbReference type="Pfam" id="PF10756"/>
    </source>
</evidence>
<evidence type="ECO:0000313" key="3">
    <source>
        <dbReference type="EMBL" id="QXQ15483.1"/>
    </source>
</evidence>
<feature type="domain" description="Low molecular weight protein antigen 6 PH" evidence="2">
    <location>
        <begin position="67"/>
        <end position="136"/>
    </location>
</feature>
<evidence type="ECO:0000313" key="4">
    <source>
        <dbReference type="Proteomes" id="UP000887023"/>
    </source>
</evidence>
<keyword evidence="4" id="KW-1185">Reference proteome</keyword>
<dbReference type="Proteomes" id="UP000887023">
    <property type="component" value="Chromosome"/>
</dbReference>
<evidence type="ECO:0000256" key="1">
    <source>
        <dbReference type="SAM" id="Phobius"/>
    </source>
</evidence>
<dbReference type="InterPro" id="IPR019692">
    <property type="entry name" value="CFP-6_PH"/>
</dbReference>
<dbReference type="RefSeq" id="WP_066468217.1">
    <property type="nucleotide sequence ID" value="NZ_CBCRUZ010000001.1"/>
</dbReference>
<sequence>MNWELDVRPRRSVRIAIVVAVMLLAFFVFGGIVLRHGSTGVQFRTADQAAMIGIGVLCAGAALLFTRPRLRAGADGVLVRNILGDRRFEWSQIRGLSFPDGKPWPRLELPGDEYVPVLAIRAADRDHAVDAVRRFRALGAKYAAS</sequence>
<feature type="transmembrane region" description="Helical" evidence="1">
    <location>
        <begin position="46"/>
        <end position="65"/>
    </location>
</feature>
<proteinExistence type="predicted"/>
<dbReference type="Pfam" id="PF10756">
    <property type="entry name" value="bPH_6"/>
    <property type="match status" value="1"/>
</dbReference>
<name>A0ABX8SC64_9ACTN</name>
<gene>
    <name evidence="3" type="ORF">KV203_09395</name>
</gene>
<accession>A0ABX8SC64</accession>
<reference evidence="3" key="1">
    <citation type="submission" date="2021-07" db="EMBL/GenBank/DDBJ databases">
        <title>Candidatus Kaistella beijingensis sp. nov. isolated from a municipal wastewater treatment plant is involved in sludge foaming.</title>
        <authorList>
            <person name="Song Y."/>
            <person name="Liu S.-J."/>
        </authorList>
    </citation>
    <scope>NUCLEOTIDE SEQUENCE</scope>
    <source>
        <strain evidence="3">DSM 43998</strain>
    </source>
</reference>
<keyword evidence="1" id="KW-1133">Transmembrane helix</keyword>
<keyword evidence="1" id="KW-0472">Membrane</keyword>